<comment type="caution">
    <text evidence="3">The sequence shown here is derived from an EMBL/GenBank/DDBJ whole genome shotgun (WGS) entry which is preliminary data.</text>
</comment>
<protein>
    <submittedName>
        <fullName evidence="3">Uncharacterized protein</fullName>
    </submittedName>
</protein>
<feature type="compositionally biased region" description="Basic and acidic residues" evidence="2">
    <location>
        <begin position="152"/>
        <end position="171"/>
    </location>
</feature>
<sequence>MRTLAVNTRPPLFRNQRIRVVLGCSLPPRKRIGSPLDSPRPSQLLKRSKRTPPSSSPADANHAELISSLSALVHKELLSSYEAVSRSSSRAGQLEGELKALKKKKAREEGVLQRHLKNLVSEHTTLQEKGERNSAIRERDVGVNERDNLCAGRDEMLDKRPAAGSTDRKPDLGLSHGSHIGGCSDRRRTRGPGTVL</sequence>
<proteinExistence type="predicted"/>
<name>A0AAV3NXV2_LITER</name>
<feature type="region of interest" description="Disordered" evidence="2">
    <location>
        <begin position="152"/>
        <end position="196"/>
    </location>
</feature>
<keyword evidence="1" id="KW-0175">Coiled coil</keyword>
<feature type="region of interest" description="Disordered" evidence="2">
    <location>
        <begin position="29"/>
        <end position="60"/>
    </location>
</feature>
<keyword evidence="4" id="KW-1185">Reference proteome</keyword>
<evidence type="ECO:0000256" key="2">
    <source>
        <dbReference type="SAM" id="MobiDB-lite"/>
    </source>
</evidence>
<evidence type="ECO:0000256" key="1">
    <source>
        <dbReference type="SAM" id="Coils"/>
    </source>
</evidence>
<gene>
    <name evidence="3" type="ORF">LIER_04747</name>
</gene>
<reference evidence="3 4" key="1">
    <citation type="submission" date="2024-01" db="EMBL/GenBank/DDBJ databases">
        <title>The complete chloroplast genome sequence of Lithospermum erythrorhizon: insights into the phylogenetic relationship among Boraginaceae species and the maternal lineages of purple gromwells.</title>
        <authorList>
            <person name="Okada T."/>
            <person name="Watanabe K."/>
        </authorList>
    </citation>
    <scope>NUCLEOTIDE SEQUENCE [LARGE SCALE GENOMIC DNA]</scope>
</reference>
<dbReference type="Proteomes" id="UP001454036">
    <property type="component" value="Unassembled WGS sequence"/>
</dbReference>
<dbReference type="EMBL" id="BAABME010000620">
    <property type="protein sequence ID" value="GAA0144250.1"/>
    <property type="molecule type" value="Genomic_DNA"/>
</dbReference>
<organism evidence="3 4">
    <name type="scientific">Lithospermum erythrorhizon</name>
    <name type="common">Purple gromwell</name>
    <name type="synonym">Lithospermum officinale var. erythrorhizon</name>
    <dbReference type="NCBI Taxonomy" id="34254"/>
    <lineage>
        <taxon>Eukaryota</taxon>
        <taxon>Viridiplantae</taxon>
        <taxon>Streptophyta</taxon>
        <taxon>Embryophyta</taxon>
        <taxon>Tracheophyta</taxon>
        <taxon>Spermatophyta</taxon>
        <taxon>Magnoliopsida</taxon>
        <taxon>eudicotyledons</taxon>
        <taxon>Gunneridae</taxon>
        <taxon>Pentapetalae</taxon>
        <taxon>asterids</taxon>
        <taxon>lamiids</taxon>
        <taxon>Boraginales</taxon>
        <taxon>Boraginaceae</taxon>
        <taxon>Boraginoideae</taxon>
        <taxon>Lithospermeae</taxon>
        <taxon>Lithospermum</taxon>
    </lineage>
</organism>
<feature type="coiled-coil region" evidence="1">
    <location>
        <begin position="84"/>
        <end position="118"/>
    </location>
</feature>
<evidence type="ECO:0000313" key="3">
    <source>
        <dbReference type="EMBL" id="GAA0144250.1"/>
    </source>
</evidence>
<accession>A0AAV3NXV2</accession>
<evidence type="ECO:0000313" key="4">
    <source>
        <dbReference type="Proteomes" id="UP001454036"/>
    </source>
</evidence>
<dbReference type="AlphaFoldDB" id="A0AAV3NXV2"/>